<dbReference type="SUPFAM" id="SSF46785">
    <property type="entry name" value="Winged helix' DNA-binding domain"/>
    <property type="match status" value="1"/>
</dbReference>
<evidence type="ECO:0000256" key="14">
    <source>
        <dbReference type="SAM" id="MobiDB-lite"/>
    </source>
</evidence>
<keyword evidence="4" id="KW-0813">Transport</keyword>
<evidence type="ECO:0000259" key="15">
    <source>
        <dbReference type="PROSITE" id="PS50893"/>
    </source>
</evidence>
<name>A0AAP0E2S1_9MAGN</name>
<keyword evidence="5" id="KW-0812">Transmembrane</keyword>
<keyword evidence="10" id="KW-0406">Ion transport</keyword>
<proteinExistence type="inferred from homology"/>
<protein>
    <submittedName>
        <fullName evidence="17">Uncharacterized protein</fullName>
    </submittedName>
</protein>
<keyword evidence="12" id="KW-0407">Ion channel</keyword>
<dbReference type="InterPro" id="IPR000836">
    <property type="entry name" value="PRTase_dom"/>
</dbReference>
<dbReference type="InterPro" id="IPR003439">
    <property type="entry name" value="ABC_transporter-like_ATP-bd"/>
</dbReference>
<accession>A0AAP0E2S1</accession>
<feature type="compositionally biased region" description="Basic and acidic residues" evidence="14">
    <location>
        <begin position="13"/>
        <end position="25"/>
    </location>
</feature>
<evidence type="ECO:0000256" key="8">
    <source>
        <dbReference type="ARBA" id="ARBA00022884"/>
    </source>
</evidence>
<keyword evidence="8 13" id="KW-0694">RNA-binding</keyword>
<dbReference type="InterPro" id="IPR027417">
    <property type="entry name" value="P-loop_NTPase"/>
</dbReference>
<evidence type="ECO:0000256" key="10">
    <source>
        <dbReference type="ARBA" id="ARBA00023065"/>
    </source>
</evidence>
<evidence type="ECO:0000256" key="7">
    <source>
        <dbReference type="ARBA" id="ARBA00022840"/>
    </source>
</evidence>
<dbReference type="InterPro" id="IPR003593">
    <property type="entry name" value="AAA+_ATPase"/>
</dbReference>
<dbReference type="InterPro" id="IPR006630">
    <property type="entry name" value="La_HTH"/>
</dbReference>
<evidence type="ECO:0000256" key="13">
    <source>
        <dbReference type="PROSITE-ProRule" id="PRU00332"/>
    </source>
</evidence>
<evidence type="ECO:0000313" key="17">
    <source>
        <dbReference type="EMBL" id="KAK9085566.1"/>
    </source>
</evidence>
<reference evidence="17 18" key="1">
    <citation type="submission" date="2024-01" db="EMBL/GenBank/DDBJ databases">
        <title>Genome assemblies of Stephania.</title>
        <authorList>
            <person name="Yang L."/>
        </authorList>
    </citation>
    <scope>NUCLEOTIDE SEQUENCE [LARGE SCALE GENOMIC DNA]</scope>
    <source>
        <strain evidence="17">QJT</strain>
        <tissue evidence="17">Leaf</tissue>
    </source>
</reference>
<evidence type="ECO:0000313" key="18">
    <source>
        <dbReference type="Proteomes" id="UP001417504"/>
    </source>
</evidence>
<organism evidence="17 18">
    <name type="scientific">Stephania japonica</name>
    <dbReference type="NCBI Taxonomy" id="461633"/>
    <lineage>
        <taxon>Eukaryota</taxon>
        <taxon>Viridiplantae</taxon>
        <taxon>Streptophyta</taxon>
        <taxon>Embryophyta</taxon>
        <taxon>Tracheophyta</taxon>
        <taxon>Spermatophyta</taxon>
        <taxon>Magnoliopsida</taxon>
        <taxon>Ranunculales</taxon>
        <taxon>Menispermaceae</taxon>
        <taxon>Menispermoideae</taxon>
        <taxon>Cissampelideae</taxon>
        <taxon>Stephania</taxon>
    </lineage>
</organism>
<keyword evidence="7" id="KW-0067">ATP-binding</keyword>
<evidence type="ECO:0000259" key="16">
    <source>
        <dbReference type="PROSITE" id="PS50961"/>
    </source>
</evidence>
<dbReference type="InterPro" id="IPR043128">
    <property type="entry name" value="Rev_trsase/Diguanyl_cyclase"/>
</dbReference>
<dbReference type="EMBL" id="JBBNAE010000011">
    <property type="protein sequence ID" value="KAK9085566.1"/>
    <property type="molecule type" value="Genomic_DNA"/>
</dbReference>
<dbReference type="Gene3D" id="3.40.50.2020">
    <property type="match status" value="1"/>
</dbReference>
<dbReference type="SMART" id="SM00382">
    <property type="entry name" value="AAA"/>
    <property type="match status" value="1"/>
</dbReference>
<dbReference type="GO" id="GO:0003723">
    <property type="term" value="F:RNA binding"/>
    <property type="evidence" value="ECO:0007669"/>
    <property type="project" value="UniProtKB-UniRule"/>
</dbReference>
<evidence type="ECO:0000256" key="3">
    <source>
        <dbReference type="ARBA" id="ARBA00007079"/>
    </source>
</evidence>
<feature type="region of interest" description="Disordered" evidence="14">
    <location>
        <begin position="1"/>
        <end position="25"/>
    </location>
</feature>
<evidence type="ECO:0000256" key="6">
    <source>
        <dbReference type="ARBA" id="ARBA00022741"/>
    </source>
</evidence>
<dbReference type="InterPro" id="IPR036388">
    <property type="entry name" value="WH-like_DNA-bd_sf"/>
</dbReference>
<dbReference type="PROSITE" id="PS50893">
    <property type="entry name" value="ABC_TRANSPORTER_2"/>
    <property type="match status" value="1"/>
</dbReference>
<keyword evidence="6" id="KW-0547">Nucleotide-binding</keyword>
<keyword evidence="9" id="KW-1133">Transmembrane helix</keyword>
<keyword evidence="18" id="KW-1185">Reference proteome</keyword>
<evidence type="ECO:0000256" key="2">
    <source>
        <dbReference type="ARBA" id="ARBA00004784"/>
    </source>
</evidence>
<evidence type="ECO:0000256" key="12">
    <source>
        <dbReference type="ARBA" id="ARBA00023303"/>
    </source>
</evidence>
<dbReference type="Gene3D" id="3.30.70.270">
    <property type="match status" value="1"/>
</dbReference>
<evidence type="ECO:0000256" key="9">
    <source>
        <dbReference type="ARBA" id="ARBA00022989"/>
    </source>
</evidence>
<dbReference type="PROSITE" id="PS50961">
    <property type="entry name" value="HTH_LA"/>
    <property type="match status" value="1"/>
</dbReference>
<evidence type="ECO:0000256" key="11">
    <source>
        <dbReference type="ARBA" id="ARBA00023136"/>
    </source>
</evidence>
<dbReference type="Pfam" id="PF00005">
    <property type="entry name" value="ABC_tran"/>
    <property type="match status" value="1"/>
</dbReference>
<evidence type="ECO:0000256" key="5">
    <source>
        <dbReference type="ARBA" id="ARBA00022692"/>
    </source>
</evidence>
<dbReference type="GO" id="GO:0015743">
    <property type="term" value="P:malate transport"/>
    <property type="evidence" value="ECO:0007669"/>
    <property type="project" value="InterPro"/>
</dbReference>
<evidence type="ECO:0000256" key="1">
    <source>
        <dbReference type="ARBA" id="ARBA00004141"/>
    </source>
</evidence>
<keyword evidence="11" id="KW-0472">Membrane</keyword>
<dbReference type="Pfam" id="PF05383">
    <property type="entry name" value="La"/>
    <property type="match status" value="1"/>
</dbReference>
<dbReference type="Pfam" id="PF11744">
    <property type="entry name" value="ALMT"/>
    <property type="match status" value="1"/>
</dbReference>
<comment type="pathway">
    <text evidence="2">Pyrimidine metabolism; CTP biosynthesis via salvage pathway; CTP from cytidine: step 1/3.</text>
</comment>
<dbReference type="GO" id="GO:0016020">
    <property type="term" value="C:membrane"/>
    <property type="evidence" value="ECO:0007669"/>
    <property type="project" value="UniProtKB-SubCell"/>
</dbReference>
<dbReference type="SUPFAM" id="SSF53271">
    <property type="entry name" value="PRTase-like"/>
    <property type="match status" value="1"/>
</dbReference>
<comment type="subcellular location">
    <subcellularLocation>
        <location evidence="1">Membrane</location>
        <topology evidence="1">Multi-pass membrane protein</topology>
    </subcellularLocation>
</comment>
<dbReference type="Gene3D" id="3.40.50.300">
    <property type="entry name" value="P-loop containing nucleotide triphosphate hydrolases"/>
    <property type="match status" value="2"/>
</dbReference>
<feature type="domain" description="HTH La-type RNA-binding" evidence="16">
    <location>
        <begin position="204"/>
        <end position="299"/>
    </location>
</feature>
<dbReference type="Proteomes" id="UP001417504">
    <property type="component" value="Unassembled WGS sequence"/>
</dbReference>
<dbReference type="CDD" id="cd06223">
    <property type="entry name" value="PRTases_typeI"/>
    <property type="match status" value="1"/>
</dbReference>
<dbReference type="Gene3D" id="1.10.10.10">
    <property type="entry name" value="Winged helix-like DNA-binding domain superfamily/Winged helix DNA-binding domain"/>
    <property type="match status" value="1"/>
</dbReference>
<dbReference type="SUPFAM" id="SSF52540">
    <property type="entry name" value="P-loop containing nucleoside triphosphate hydrolases"/>
    <property type="match status" value="1"/>
</dbReference>
<dbReference type="SMART" id="SM00715">
    <property type="entry name" value="LA"/>
    <property type="match status" value="1"/>
</dbReference>
<evidence type="ECO:0000256" key="4">
    <source>
        <dbReference type="ARBA" id="ARBA00022448"/>
    </source>
</evidence>
<dbReference type="PANTHER" id="PTHR31086">
    <property type="entry name" value="ALUMINUM-ACTIVATED MALATE TRANSPORTER 10"/>
    <property type="match status" value="1"/>
</dbReference>
<gene>
    <name evidence="17" type="ORF">Sjap_025977</name>
</gene>
<comment type="similarity">
    <text evidence="3">Belongs to the aromatic acid exporter (TC 2.A.85) family.</text>
</comment>
<dbReference type="InterPro" id="IPR029057">
    <property type="entry name" value="PRTase-like"/>
</dbReference>
<dbReference type="InterPro" id="IPR020966">
    <property type="entry name" value="ALMT"/>
</dbReference>
<dbReference type="GO" id="GO:0034220">
    <property type="term" value="P:monoatomic ion transmembrane transport"/>
    <property type="evidence" value="ECO:0007669"/>
    <property type="project" value="UniProtKB-KW"/>
</dbReference>
<sequence length="1090" mass="121013">MEVECCSPSLAKTKGDSSSDRDNAYNDEDCRSEECIDLIEYNDGHIFDINKPPFFDDNDDAIIEEKVVFGYDGRVLEVTLLKSKSQVSMVVSCDEASSTKIRGCRDEVDNYLVEKVVETKVQFTATKHFCSVTDDMDEELVGTLIKTLMIAEELKKCVYRETGLTCNAGFSNRLLAKMMMDQLIRGPGFMPPPQARPPMALNLTDPSPNLSSKVQKQIDYYFSEQNLVDDHFLKNLMDEQGWVSVQQIKEFKRFVKPAFDDFVLPSKKYADVIISRGGHNHVAIDLIVQHRRTKLGLHDLCKIYPNVNVIQSTFQVAICGEVGSGKSTLLAAILGEVPNVKGMIQICGEIAYVSQVAWIQTGTIQENILFGSPFDKQRYQEMLEKCSLLKDLETLPLGDLTEIGERDIYLLDDPFSAVDAHTATSLFNEYAIGALAGKTVLLVTHQVDFLPAFDSVVNLVLRPKFQSLDSGDLVISSIFVIIILLVNVSCRSGESMENALRACCKGIKIGKILIHRDGDYGKQLIYEKLPKDISERHVLLSDPVLATGNSVNQAIELLIQKGVPESHIIFLNLISACLIGGLTCVLISVGVCPVWAGEELHNLVATNLEKLGEFLQGFGDEFFESKENDQKSDEIVSKDDKSFLQRYKSVMNSKTSEESFANFASWEPGHGGFKFRHPWTQYLAIGTLTRQCACRIEALDSYINSPIQATPEFKKKIQKSCKRISSESGEALVQLATSMRTMTQSAAANIHVMNSKMHAPIADHFSLAVQDSGCTCACMPKPISSTAISPALRNVEVEVGTGSIEPLCTQQRNTCMDNAYNDEDCRSEECIDLIECNDGHIFDINKLSFFDDNDDTIVEEKVVFGYDGRVLEVTLLKSKSQVSVVVSCDEASSTKIRGCRDEVDNYLVEKVVETKVQFAVTKHFCSITNDMDEELVGTFIKTLMIAAAAVVDQLRDDDEVPLIPCSIAVVGVVLLFEGDWLLGEMTSLCGFWVLLEAKGDSSSDRDNAYNDEDCRLEECIDLIECNDCYIFDINKPPFFDDNDDAIVEEKVVFGNDGRVLEVTLLTSKSQVSVVVSCDEASSTKIRGLSR</sequence>
<feature type="domain" description="ABC transporter" evidence="15">
    <location>
        <begin position="282"/>
        <end position="487"/>
    </location>
</feature>
<dbReference type="GO" id="GO:0016887">
    <property type="term" value="F:ATP hydrolysis activity"/>
    <property type="evidence" value="ECO:0007669"/>
    <property type="project" value="InterPro"/>
</dbReference>
<comment type="caution">
    <text evidence="17">The sequence shown here is derived from an EMBL/GenBank/DDBJ whole genome shotgun (WGS) entry which is preliminary data.</text>
</comment>
<dbReference type="InterPro" id="IPR036390">
    <property type="entry name" value="WH_DNA-bd_sf"/>
</dbReference>
<dbReference type="GO" id="GO:0005524">
    <property type="term" value="F:ATP binding"/>
    <property type="evidence" value="ECO:0007669"/>
    <property type="project" value="UniProtKB-KW"/>
</dbReference>
<dbReference type="AlphaFoldDB" id="A0AAP0E2S1"/>